<sequence length="807" mass="88452">MATIGFCGLKPLRFRRKTNIFEGMKGCSTTKKPSKSQSKVNGESLSFVGGDQLFLMVEIHKKILAFRDIMDLAQCNSSASFREMVMRTLQDLQGLYPAIIPKNEVSKIKDKSIDQAMVYFCKALKSIGESWLLHNEWMEKLNIVIPSCKDNSNMRQLGETMLATLDCLMKLVSDRFDIEEEEQKKELSPRCSSFGKFVMRSSSFSESSFSCGSSPVTPKSVLPELMKHPPKSGDSPRSSCASPLLWSLRVQAVGKLNPIDVKRLSFNMSPKQIHKIEEEPTKEEEADEKTISPVKDSSDDLVFHLDTTEELDSSTDDHNKTTESQPIEEVSLSLPPTQVEPQCSEPAQTPLQEQAPLSPSLPPIPTPSLLLQPTNVPPPPPPPPPPLPKPSMLTLPPPPSMIMPKTVPTPPPPPSKPFLLTPPPAPTPPVVQPNLAVPLPPPPLPPPSASKLEQSATLVRTPPPPPPPVPPSSNSAAAAVAPPPPPSPISSKGGSVPATPPPTPRDGIGGAPPPPPPLSGGRALRTKVTTKLKRSTEIGNLYRTLKGKVEGSSLNGKKTSGRKGAIGGGNTGGKQGMADALAEMTKRSSYFQQIEEDVQKYTNQIIELRSSISNFKTKEKTELIKFHKDVESVLENLTDESQVLSRFEGFPTKKLEALRMASSLCIKLDSILTELQNWKIVPPTGQCLDKVERYFNKIKTDLDALERTKDEESKKFKSQNIEFDFHILIKIKEALVDLSSGCMEIALEEKRGGAAKSDRPKKEGVALLWRAFQFAFRIYTFAGGHDDRADNLTKELAQEIESESIHP</sequence>
<evidence type="ECO:0000256" key="2">
    <source>
        <dbReference type="SAM" id="Coils"/>
    </source>
</evidence>
<feature type="region of interest" description="Disordered" evidence="3">
    <location>
        <begin position="552"/>
        <end position="573"/>
    </location>
</feature>
<reference evidence="4 5" key="1">
    <citation type="submission" date="2024-01" db="EMBL/GenBank/DDBJ databases">
        <title>The genomes of 5 underutilized Papilionoideae crops provide insights into root nodulation and disease resistanc.</title>
        <authorList>
            <person name="Jiang F."/>
        </authorList>
    </citation>
    <scope>NUCLEOTIDE SEQUENCE [LARGE SCALE GENOMIC DNA]</scope>
    <source>
        <strain evidence="4">LVBAO_FW01</strain>
        <tissue evidence="4">Leaves</tissue>
    </source>
</reference>
<feature type="compositionally biased region" description="Pro residues" evidence="3">
    <location>
        <begin position="461"/>
        <end position="471"/>
    </location>
</feature>
<evidence type="ECO:0000256" key="1">
    <source>
        <dbReference type="ARBA" id="ARBA00023054"/>
    </source>
</evidence>
<feature type="compositionally biased region" description="Basic and acidic residues" evidence="3">
    <location>
        <begin position="296"/>
        <end position="307"/>
    </location>
</feature>
<feature type="compositionally biased region" description="Pro residues" evidence="3">
    <location>
        <begin position="438"/>
        <end position="448"/>
    </location>
</feature>
<dbReference type="InterPro" id="IPR040265">
    <property type="entry name" value="CHUP1/IPGA1-like"/>
</dbReference>
<dbReference type="EMBL" id="JAYMYQ010000001">
    <property type="protein sequence ID" value="KAK7362891.1"/>
    <property type="molecule type" value="Genomic_DNA"/>
</dbReference>
<dbReference type="PANTHER" id="PTHR31342:SF16">
    <property type="entry name" value="TALIN_MIDDLE DOMAIN-CONTAINING PROTEIN"/>
    <property type="match status" value="1"/>
</dbReference>
<gene>
    <name evidence="4" type="ORF">VNO77_05016</name>
</gene>
<accession>A0AAN9MZK9</accession>
<evidence type="ECO:0000313" key="4">
    <source>
        <dbReference type="EMBL" id="KAK7362891.1"/>
    </source>
</evidence>
<dbReference type="PANTHER" id="PTHR31342">
    <property type="entry name" value="PROTEIN CHUP1, CHLOROPLASTIC"/>
    <property type="match status" value="1"/>
</dbReference>
<feature type="region of interest" description="Disordered" evidence="3">
    <location>
        <begin position="221"/>
        <end position="240"/>
    </location>
</feature>
<proteinExistence type="predicted"/>
<organism evidence="4 5">
    <name type="scientific">Canavalia gladiata</name>
    <name type="common">Sword bean</name>
    <name type="synonym">Dolichos gladiatus</name>
    <dbReference type="NCBI Taxonomy" id="3824"/>
    <lineage>
        <taxon>Eukaryota</taxon>
        <taxon>Viridiplantae</taxon>
        <taxon>Streptophyta</taxon>
        <taxon>Embryophyta</taxon>
        <taxon>Tracheophyta</taxon>
        <taxon>Spermatophyta</taxon>
        <taxon>Magnoliopsida</taxon>
        <taxon>eudicotyledons</taxon>
        <taxon>Gunneridae</taxon>
        <taxon>Pentapetalae</taxon>
        <taxon>rosids</taxon>
        <taxon>fabids</taxon>
        <taxon>Fabales</taxon>
        <taxon>Fabaceae</taxon>
        <taxon>Papilionoideae</taxon>
        <taxon>50 kb inversion clade</taxon>
        <taxon>NPAAA clade</taxon>
        <taxon>indigoferoid/millettioid clade</taxon>
        <taxon>Phaseoleae</taxon>
        <taxon>Canavalia</taxon>
    </lineage>
</organism>
<dbReference type="PRINTS" id="PR01217">
    <property type="entry name" value="PRICHEXTENSN"/>
</dbReference>
<evidence type="ECO:0008006" key="6">
    <source>
        <dbReference type="Google" id="ProtNLM"/>
    </source>
</evidence>
<feature type="coiled-coil region" evidence="2">
    <location>
        <begin position="688"/>
        <end position="722"/>
    </location>
</feature>
<protein>
    <recommendedName>
        <fullName evidence="6">Hydroxyproline-rich glycoprotein family protein</fullName>
    </recommendedName>
</protein>
<feature type="region of interest" description="Disordered" evidence="3">
    <location>
        <begin position="272"/>
        <end position="524"/>
    </location>
</feature>
<feature type="compositionally biased region" description="Pro residues" evidence="3">
    <location>
        <begin position="375"/>
        <end position="431"/>
    </location>
</feature>
<dbReference type="AlphaFoldDB" id="A0AAN9MZK9"/>
<dbReference type="Proteomes" id="UP001367508">
    <property type="component" value="Unassembled WGS sequence"/>
</dbReference>
<keyword evidence="5" id="KW-1185">Reference proteome</keyword>
<keyword evidence="1 2" id="KW-0175">Coiled coil</keyword>
<evidence type="ECO:0000313" key="5">
    <source>
        <dbReference type="Proteomes" id="UP001367508"/>
    </source>
</evidence>
<comment type="caution">
    <text evidence="4">The sequence shown here is derived from an EMBL/GenBank/DDBJ whole genome shotgun (WGS) entry which is preliminary data.</text>
</comment>
<dbReference type="SUPFAM" id="SSF101447">
    <property type="entry name" value="Formin homology 2 domain (FH2 domain)"/>
    <property type="match status" value="1"/>
</dbReference>
<evidence type="ECO:0000256" key="3">
    <source>
        <dbReference type="SAM" id="MobiDB-lite"/>
    </source>
</evidence>
<feature type="compositionally biased region" description="Gly residues" evidence="3">
    <location>
        <begin position="564"/>
        <end position="573"/>
    </location>
</feature>
<name>A0AAN9MZK9_CANGL</name>
<feature type="compositionally biased region" description="Polar residues" evidence="3">
    <location>
        <begin position="334"/>
        <end position="352"/>
    </location>
</feature>